<dbReference type="Proteomes" id="UP000050761">
    <property type="component" value="Unassembled WGS sequence"/>
</dbReference>
<accession>A0A183G6R4</accession>
<evidence type="ECO:0000256" key="1">
    <source>
        <dbReference type="SAM" id="MobiDB-lite"/>
    </source>
</evidence>
<name>A0A183G6R4_HELPZ</name>
<evidence type="ECO:0000313" key="2">
    <source>
        <dbReference type="EMBL" id="VDP08793.1"/>
    </source>
</evidence>
<dbReference type="OrthoDB" id="5873975at2759"/>
<sequence length="97" mass="11053">MGRIVKLHQLLSNAIREVEVRLQNGRTIRRPVNMLIPLELQQQPDTGGDQRITDEPSDGEDNSQHLDPRRYNLRPRSQRITTAIKLAHVAPTSAYCS</sequence>
<dbReference type="WBParaSite" id="HPBE_0001740801-mRNA-1">
    <property type="protein sequence ID" value="HPBE_0001740801-mRNA-1"/>
    <property type="gene ID" value="HPBE_0001740801"/>
</dbReference>
<evidence type="ECO:0000313" key="3">
    <source>
        <dbReference type="Proteomes" id="UP000050761"/>
    </source>
</evidence>
<dbReference type="AlphaFoldDB" id="A0A183G6R4"/>
<accession>A0A3P8EIN1</accession>
<reference evidence="4" key="2">
    <citation type="submission" date="2019-09" db="UniProtKB">
        <authorList>
            <consortium name="WormBaseParasite"/>
        </authorList>
    </citation>
    <scope>IDENTIFICATION</scope>
</reference>
<proteinExistence type="predicted"/>
<gene>
    <name evidence="2" type="ORF">HPBE_LOCUS17407</name>
</gene>
<protein>
    <submittedName>
        <fullName evidence="2 4">Uncharacterized protein</fullName>
    </submittedName>
</protein>
<organism evidence="3 4">
    <name type="scientific">Heligmosomoides polygyrus</name>
    <name type="common">Parasitic roundworm</name>
    <dbReference type="NCBI Taxonomy" id="6339"/>
    <lineage>
        <taxon>Eukaryota</taxon>
        <taxon>Metazoa</taxon>
        <taxon>Ecdysozoa</taxon>
        <taxon>Nematoda</taxon>
        <taxon>Chromadorea</taxon>
        <taxon>Rhabditida</taxon>
        <taxon>Rhabditina</taxon>
        <taxon>Rhabditomorpha</taxon>
        <taxon>Strongyloidea</taxon>
        <taxon>Heligmosomidae</taxon>
        <taxon>Heligmosomoides</taxon>
    </lineage>
</organism>
<keyword evidence="3" id="KW-1185">Reference proteome</keyword>
<evidence type="ECO:0000313" key="4">
    <source>
        <dbReference type="WBParaSite" id="HPBE_0001740801-mRNA-1"/>
    </source>
</evidence>
<reference evidence="2 3" key="1">
    <citation type="submission" date="2018-11" db="EMBL/GenBank/DDBJ databases">
        <authorList>
            <consortium name="Pathogen Informatics"/>
        </authorList>
    </citation>
    <scope>NUCLEOTIDE SEQUENCE [LARGE SCALE GENOMIC DNA]</scope>
</reference>
<dbReference type="EMBL" id="UZAH01029997">
    <property type="protein sequence ID" value="VDP08793.1"/>
    <property type="molecule type" value="Genomic_DNA"/>
</dbReference>
<feature type="region of interest" description="Disordered" evidence="1">
    <location>
        <begin position="37"/>
        <end position="75"/>
    </location>
</feature>